<dbReference type="RefSeq" id="XP_008465790.2">
    <property type="nucleotide sequence ID" value="XM_008467568.3"/>
</dbReference>
<comment type="subcellular location">
    <subcellularLocation>
        <location evidence="2">Cell membrane</location>
        <topology evidence="2">Multi-pass membrane protein</topology>
    </subcellularLocation>
</comment>
<keyword evidence="5 10" id="KW-1133">Transmembrane helix</keyword>
<dbReference type="RefSeq" id="XP_008465789.2">
    <property type="nucleotide sequence ID" value="XM_008467567.3"/>
</dbReference>
<comment type="similarity">
    <text evidence="7">Belongs to the fluoride channel Fluc/FEX (TC 1.A.43) family.</text>
</comment>
<dbReference type="KEGG" id="cmo:103503389"/>
<sequence>MDYGSSNPEARQVIPLNRARSLGPSFRRNSFNSSGSGYQPPQTGHDAETESVSEAGDIGDRALCSNRISDSERFSLSLDRALENGAIAPMPENIFLQSHGFRGCESATVDDTTVSSVPSSGEQNVSSLPTCRPIVHSEDTKQENNRKLSKLLEYVTCLVHLAVFGILGVLTRYGLQKLFGPENANVTSNDTILYPDLPSNMVGSFLMGWWGVVFKGDISEISDYLAIGLTTGYLGSLTTFSGWNQKMLDLSVDGHWLFAILGFLIGLFLVAYSIIFGIETAKGFRRILRRQKISYSWCCKVDSYKRHIVAMVVFFLILILLWSVSGSLLDKDFSRGKGAELWVGCLVGPVGVWVRWFLARLNGRGVGRWKWVPFGTLIANVSAACVMAALATVKKAVQMERVEMVASGLQLGLLGCLSTVSTFAAEFNAMRLSEEPWTAYVYATLTMAISFGFGILIYSVPVWVKGLNE</sequence>
<evidence type="ECO:0000256" key="2">
    <source>
        <dbReference type="ARBA" id="ARBA00004651"/>
    </source>
</evidence>
<dbReference type="eggNOG" id="ENOG502QT5F">
    <property type="taxonomic scope" value="Eukaryota"/>
</dbReference>
<dbReference type="AlphaFoldDB" id="A0A1S3CPP2"/>
<feature type="transmembrane region" description="Helical" evidence="10">
    <location>
        <begin position="371"/>
        <end position="393"/>
    </location>
</feature>
<feature type="compositionally biased region" description="Low complexity" evidence="9">
    <location>
        <begin position="25"/>
        <end position="37"/>
    </location>
</feature>
<evidence type="ECO:0000256" key="5">
    <source>
        <dbReference type="ARBA" id="ARBA00022989"/>
    </source>
</evidence>
<dbReference type="GO" id="GO:1903425">
    <property type="term" value="F:fluoride transmembrane transporter activity"/>
    <property type="evidence" value="ECO:0007669"/>
    <property type="project" value="TreeGrafter"/>
</dbReference>
<dbReference type="GO" id="GO:0005886">
    <property type="term" value="C:plasma membrane"/>
    <property type="evidence" value="ECO:0007669"/>
    <property type="project" value="UniProtKB-SubCell"/>
</dbReference>
<feature type="transmembrane region" description="Helical" evidence="10">
    <location>
        <begin position="191"/>
        <end position="212"/>
    </location>
</feature>
<comment type="catalytic activity">
    <reaction evidence="8">
        <text>fluoride(in) = fluoride(out)</text>
        <dbReference type="Rhea" id="RHEA:76159"/>
        <dbReference type="ChEBI" id="CHEBI:17051"/>
    </reaction>
    <physiologicalReaction direction="left-to-right" evidence="8">
        <dbReference type="Rhea" id="RHEA:76160"/>
    </physiologicalReaction>
</comment>
<evidence type="ECO:0000313" key="11">
    <source>
        <dbReference type="Proteomes" id="UP001652600"/>
    </source>
</evidence>
<feature type="transmembrane region" description="Helical" evidence="10">
    <location>
        <begin position="308"/>
        <end position="329"/>
    </location>
</feature>
<evidence type="ECO:0000313" key="13">
    <source>
        <dbReference type="RefSeq" id="XP_008465790.2"/>
    </source>
</evidence>
<organism evidence="11 13">
    <name type="scientific">Cucumis melo</name>
    <name type="common">Muskmelon</name>
    <dbReference type="NCBI Taxonomy" id="3656"/>
    <lineage>
        <taxon>Eukaryota</taxon>
        <taxon>Viridiplantae</taxon>
        <taxon>Streptophyta</taxon>
        <taxon>Embryophyta</taxon>
        <taxon>Tracheophyta</taxon>
        <taxon>Spermatophyta</taxon>
        <taxon>Magnoliopsida</taxon>
        <taxon>eudicotyledons</taxon>
        <taxon>Gunneridae</taxon>
        <taxon>Pentapetalae</taxon>
        <taxon>rosids</taxon>
        <taxon>fabids</taxon>
        <taxon>Cucurbitales</taxon>
        <taxon>Cucurbitaceae</taxon>
        <taxon>Benincaseae</taxon>
        <taxon>Cucumis</taxon>
    </lineage>
</organism>
<dbReference type="PANTHER" id="PTHR28259:SF1">
    <property type="entry name" value="FLUORIDE EXPORT PROTEIN 1-RELATED"/>
    <property type="match status" value="1"/>
</dbReference>
<feature type="transmembrane region" description="Helical" evidence="10">
    <location>
        <begin position="224"/>
        <end position="243"/>
    </location>
</feature>
<keyword evidence="11" id="KW-1185">Reference proteome</keyword>
<dbReference type="Pfam" id="PF02537">
    <property type="entry name" value="CRCB"/>
    <property type="match status" value="2"/>
</dbReference>
<proteinExistence type="inferred from homology"/>
<evidence type="ECO:0000256" key="8">
    <source>
        <dbReference type="ARBA" id="ARBA00035585"/>
    </source>
</evidence>
<evidence type="ECO:0000256" key="10">
    <source>
        <dbReference type="SAM" id="Phobius"/>
    </source>
</evidence>
<evidence type="ECO:0000256" key="3">
    <source>
        <dbReference type="ARBA" id="ARBA00022475"/>
    </source>
</evidence>
<feature type="transmembrane region" description="Helical" evidence="10">
    <location>
        <begin position="405"/>
        <end position="427"/>
    </location>
</feature>
<keyword evidence="3" id="KW-1003">Cell membrane</keyword>
<dbReference type="GeneID" id="103503389"/>
<dbReference type="Proteomes" id="UP001652600">
    <property type="component" value="Chromosome 9"/>
</dbReference>
<dbReference type="PANTHER" id="PTHR28259">
    <property type="entry name" value="FLUORIDE EXPORT PROTEIN 1-RELATED"/>
    <property type="match status" value="1"/>
</dbReference>
<protein>
    <submittedName>
        <fullName evidence="12 13">Fluoride export protein 1</fullName>
    </submittedName>
</protein>
<evidence type="ECO:0000256" key="9">
    <source>
        <dbReference type="SAM" id="MobiDB-lite"/>
    </source>
</evidence>
<evidence type="ECO:0000256" key="4">
    <source>
        <dbReference type="ARBA" id="ARBA00022692"/>
    </source>
</evidence>
<evidence type="ECO:0000256" key="1">
    <source>
        <dbReference type="ARBA" id="ARBA00002598"/>
    </source>
</evidence>
<gene>
    <name evidence="12 13" type="primary">LOC103503389</name>
</gene>
<dbReference type="InterPro" id="IPR003691">
    <property type="entry name" value="FluC"/>
</dbReference>
<accession>A0A1S3CPP2</accession>
<reference evidence="12 13" key="1">
    <citation type="submission" date="2025-05" db="UniProtKB">
        <authorList>
            <consortium name="RefSeq"/>
        </authorList>
    </citation>
    <scope>IDENTIFICATION</scope>
    <source>
        <tissue evidence="12 13">Stem</tissue>
    </source>
</reference>
<feature type="region of interest" description="Disordered" evidence="9">
    <location>
        <begin position="1"/>
        <end position="57"/>
    </location>
</feature>
<keyword evidence="6 10" id="KW-0472">Membrane</keyword>
<feature type="transmembrane region" description="Helical" evidence="10">
    <location>
        <begin position="341"/>
        <end position="359"/>
    </location>
</feature>
<evidence type="ECO:0000313" key="12">
    <source>
        <dbReference type="RefSeq" id="XP_008465789.2"/>
    </source>
</evidence>
<feature type="transmembrane region" description="Helical" evidence="10">
    <location>
        <begin position="151"/>
        <end position="171"/>
    </location>
</feature>
<evidence type="ECO:0000256" key="7">
    <source>
        <dbReference type="ARBA" id="ARBA00035120"/>
    </source>
</evidence>
<feature type="transmembrane region" description="Helical" evidence="10">
    <location>
        <begin position="439"/>
        <end position="464"/>
    </location>
</feature>
<name>A0A1S3CPP2_CUCME</name>
<feature type="transmembrane region" description="Helical" evidence="10">
    <location>
        <begin position="255"/>
        <end position="278"/>
    </location>
</feature>
<dbReference type="Gramene" id="MELO3C003029.2.1">
    <property type="protein sequence ID" value="MELO3C003029.2.1"/>
    <property type="gene ID" value="MELO3C003029.2"/>
</dbReference>
<keyword evidence="4 10" id="KW-0812">Transmembrane</keyword>
<evidence type="ECO:0000256" key="6">
    <source>
        <dbReference type="ARBA" id="ARBA00023136"/>
    </source>
</evidence>
<comment type="function">
    <text evidence="1">Fluoride channel required for the rapid expulsion of cytoplasmic fluoride.</text>
</comment>